<feature type="domain" description="Peptidase S9 prolyl oligopeptidase catalytic" evidence="2">
    <location>
        <begin position="62"/>
        <end position="256"/>
    </location>
</feature>
<reference evidence="3 4" key="1">
    <citation type="submission" date="2014-09" db="EMBL/GenBank/DDBJ databases">
        <title>Draft Genome Sequence of Draconibacterium sp. JN14CK-3.</title>
        <authorList>
            <person name="Dong C."/>
            <person name="Lai Q."/>
            <person name="Shao Z."/>
        </authorList>
    </citation>
    <scope>NUCLEOTIDE SEQUENCE [LARGE SCALE GENOMIC DNA]</scope>
    <source>
        <strain evidence="3 4">JN14CK-3</strain>
    </source>
</reference>
<protein>
    <recommendedName>
        <fullName evidence="2">Peptidase S9 prolyl oligopeptidase catalytic domain-containing protein</fullName>
    </recommendedName>
</protein>
<dbReference type="InterPro" id="IPR053145">
    <property type="entry name" value="AB_hydrolase_Est10"/>
</dbReference>
<dbReference type="GO" id="GO:0004252">
    <property type="term" value="F:serine-type endopeptidase activity"/>
    <property type="evidence" value="ECO:0007669"/>
    <property type="project" value="InterPro"/>
</dbReference>
<dbReference type="GO" id="GO:0006508">
    <property type="term" value="P:proteolysis"/>
    <property type="evidence" value="ECO:0007669"/>
    <property type="project" value="InterPro"/>
</dbReference>
<dbReference type="SUPFAM" id="SSF53474">
    <property type="entry name" value="alpha/beta-Hydrolases"/>
    <property type="match status" value="1"/>
</dbReference>
<evidence type="ECO:0000256" key="1">
    <source>
        <dbReference type="ARBA" id="ARBA00022801"/>
    </source>
</evidence>
<dbReference type="PANTHER" id="PTHR43265">
    <property type="entry name" value="ESTERASE ESTD"/>
    <property type="match status" value="1"/>
</dbReference>
<sequence>MLTGPDLSEIEYSEITFKNKADSLKLAGMLMLPEGDGSFPVVVFIHGSGPSFRNSVWYLSVAKHLTNNGIAVVLPDKRGCEKSEGEWIGADFNQLASDVLAAVEYVKGQNTFDYSEIGVLGMSQGGWIAPVAATKSANIDFVATMSGATVTTDEQLVYEEINNIEPYTYRFIAKALAPLTSKRISKMPHQKALVGFDPIPYWQQIHVPVFIGFGGDDRNVPVEKCKEKLKVNNLNNFLVKVYPKGGHAISDPVTNKVSAEYLDDLVAFIPLPLVNTNKTLTELPKND</sequence>
<dbReference type="Gene3D" id="3.40.50.1820">
    <property type="entry name" value="alpha/beta hydrolase"/>
    <property type="match status" value="1"/>
</dbReference>
<dbReference type="InterPro" id="IPR001375">
    <property type="entry name" value="Peptidase_S9_cat"/>
</dbReference>
<accession>A0A0D8J8Q0</accession>
<dbReference type="Pfam" id="PF00326">
    <property type="entry name" value="Peptidase_S9"/>
    <property type="match status" value="1"/>
</dbReference>
<evidence type="ECO:0000313" key="3">
    <source>
        <dbReference type="EMBL" id="KJF42188.1"/>
    </source>
</evidence>
<dbReference type="STRING" id="1544798.LH29_20515"/>
<organism evidence="3 4">
    <name type="scientific">Draconibacterium sediminis</name>
    <dbReference type="NCBI Taxonomy" id="1544798"/>
    <lineage>
        <taxon>Bacteria</taxon>
        <taxon>Pseudomonadati</taxon>
        <taxon>Bacteroidota</taxon>
        <taxon>Bacteroidia</taxon>
        <taxon>Marinilabiliales</taxon>
        <taxon>Prolixibacteraceae</taxon>
        <taxon>Draconibacterium</taxon>
    </lineage>
</organism>
<dbReference type="AlphaFoldDB" id="A0A0D8J8Q0"/>
<dbReference type="PANTHER" id="PTHR43265:SF1">
    <property type="entry name" value="ESTERASE ESTD"/>
    <property type="match status" value="1"/>
</dbReference>
<keyword evidence="4" id="KW-1185">Reference proteome</keyword>
<comment type="caution">
    <text evidence="3">The sequence shown here is derived from an EMBL/GenBank/DDBJ whole genome shotgun (WGS) entry which is preliminary data.</text>
</comment>
<evidence type="ECO:0000259" key="2">
    <source>
        <dbReference type="Pfam" id="PF00326"/>
    </source>
</evidence>
<name>A0A0D8J8Q0_9BACT</name>
<dbReference type="InterPro" id="IPR029058">
    <property type="entry name" value="AB_hydrolase_fold"/>
</dbReference>
<keyword evidence="1" id="KW-0378">Hydrolase</keyword>
<evidence type="ECO:0000313" key="4">
    <source>
        <dbReference type="Proteomes" id="UP000032544"/>
    </source>
</evidence>
<gene>
    <name evidence="3" type="ORF">LH29_20515</name>
</gene>
<dbReference type="EMBL" id="JRHC01000006">
    <property type="protein sequence ID" value="KJF42188.1"/>
    <property type="molecule type" value="Genomic_DNA"/>
</dbReference>
<dbReference type="Proteomes" id="UP000032544">
    <property type="component" value="Unassembled WGS sequence"/>
</dbReference>
<dbReference type="GO" id="GO:0052689">
    <property type="term" value="F:carboxylic ester hydrolase activity"/>
    <property type="evidence" value="ECO:0007669"/>
    <property type="project" value="TreeGrafter"/>
</dbReference>
<dbReference type="InterPro" id="IPR002471">
    <property type="entry name" value="Pept_S9_AS"/>
</dbReference>
<dbReference type="PROSITE" id="PS00708">
    <property type="entry name" value="PRO_ENDOPEP_SER"/>
    <property type="match status" value="1"/>
</dbReference>
<proteinExistence type="predicted"/>